<keyword evidence="3" id="KW-1185">Reference proteome</keyword>
<dbReference type="Proteomes" id="UP000620327">
    <property type="component" value="Unassembled WGS sequence"/>
</dbReference>
<reference evidence="2" key="1">
    <citation type="submission" date="2020-08" db="EMBL/GenBank/DDBJ databases">
        <title>Genome public.</title>
        <authorList>
            <person name="Liu C."/>
            <person name="Sun Q."/>
        </authorList>
    </citation>
    <scope>NUCLEOTIDE SEQUENCE</scope>
    <source>
        <strain evidence="2">BX15</strain>
    </source>
</reference>
<dbReference type="InterPro" id="IPR007211">
    <property type="entry name" value="DUF378"/>
</dbReference>
<organism evidence="2 3">
    <name type="scientific">Dysosmobacter segnis</name>
    <dbReference type="NCBI Taxonomy" id="2763042"/>
    <lineage>
        <taxon>Bacteria</taxon>
        <taxon>Bacillati</taxon>
        <taxon>Bacillota</taxon>
        <taxon>Clostridia</taxon>
        <taxon>Eubacteriales</taxon>
        <taxon>Oscillospiraceae</taxon>
        <taxon>Dysosmobacter</taxon>
    </lineage>
</organism>
<keyword evidence="1" id="KW-0472">Membrane</keyword>
<evidence type="ECO:0000313" key="2">
    <source>
        <dbReference type="EMBL" id="MBC5769650.1"/>
    </source>
</evidence>
<evidence type="ECO:0000256" key="1">
    <source>
        <dbReference type="SAM" id="Phobius"/>
    </source>
</evidence>
<name>A0A923MFA3_9FIRM</name>
<feature type="transmembrane region" description="Helical" evidence="1">
    <location>
        <begin position="7"/>
        <end position="33"/>
    </location>
</feature>
<evidence type="ECO:0000313" key="3">
    <source>
        <dbReference type="Proteomes" id="UP000620327"/>
    </source>
</evidence>
<gene>
    <name evidence="2" type="ORF">H8Z83_04840</name>
</gene>
<accession>A0A923MFA3</accession>
<proteinExistence type="predicted"/>
<dbReference type="Pfam" id="PF04070">
    <property type="entry name" value="DUF378"/>
    <property type="match status" value="1"/>
</dbReference>
<dbReference type="AlphaFoldDB" id="A0A923MFA3"/>
<comment type="caution">
    <text evidence="2">The sequence shown here is derived from an EMBL/GenBank/DDBJ whole genome shotgun (WGS) entry which is preliminary data.</text>
</comment>
<dbReference type="PANTHER" id="PTHR37304">
    <property type="entry name" value="MEMBRANE PROTEIN-RELATED"/>
    <property type="match status" value="1"/>
</dbReference>
<feature type="transmembrane region" description="Helical" evidence="1">
    <location>
        <begin position="39"/>
        <end position="60"/>
    </location>
</feature>
<keyword evidence="1" id="KW-1133">Transmembrane helix</keyword>
<keyword evidence="1" id="KW-0812">Transmembrane</keyword>
<sequence>MIVDKIALILVIVGALNWGGVGLFGFDTVAFLFGGQAAVLSRIVYALVGLAGLWCVTLLFRDTEDNTGHAPHTA</sequence>
<protein>
    <submittedName>
        <fullName evidence="2">DUF378 domain-containing protein</fullName>
    </submittedName>
</protein>
<dbReference type="EMBL" id="JACOQI010000003">
    <property type="protein sequence ID" value="MBC5769650.1"/>
    <property type="molecule type" value="Genomic_DNA"/>
</dbReference>
<dbReference type="RefSeq" id="WP_187014004.1">
    <property type="nucleotide sequence ID" value="NZ_JACOQI010000003.1"/>
</dbReference>
<dbReference type="PANTHER" id="PTHR37304:SF1">
    <property type="entry name" value="MEMBRANE PROTEIN"/>
    <property type="match status" value="1"/>
</dbReference>